<reference evidence="2" key="1">
    <citation type="journal article" date="2014" name="Int. J. Syst. Evol. Microbiol.">
        <title>Complete genome sequence of Corynebacterium casei LMG S-19264T (=DSM 44701T), isolated from a smear-ripened cheese.</title>
        <authorList>
            <consortium name="US DOE Joint Genome Institute (JGI-PGF)"/>
            <person name="Walter F."/>
            <person name="Albersmeier A."/>
            <person name="Kalinowski J."/>
            <person name="Ruckert C."/>
        </authorList>
    </citation>
    <scope>NUCLEOTIDE SEQUENCE</scope>
    <source>
        <strain evidence="2">KCTC 12344</strain>
    </source>
</reference>
<evidence type="ECO:0000256" key="1">
    <source>
        <dbReference type="SAM" id="Phobius"/>
    </source>
</evidence>
<organism evidence="2 3">
    <name type="scientific">Pseudoduganella plicata</name>
    <dbReference type="NCBI Taxonomy" id="321984"/>
    <lineage>
        <taxon>Bacteria</taxon>
        <taxon>Pseudomonadati</taxon>
        <taxon>Pseudomonadota</taxon>
        <taxon>Betaproteobacteria</taxon>
        <taxon>Burkholderiales</taxon>
        <taxon>Oxalobacteraceae</taxon>
        <taxon>Telluria group</taxon>
        <taxon>Pseudoduganella</taxon>
    </lineage>
</organism>
<reference evidence="2" key="2">
    <citation type="submission" date="2022-12" db="EMBL/GenBank/DDBJ databases">
        <authorList>
            <person name="Sun Q."/>
            <person name="Kim S."/>
        </authorList>
    </citation>
    <scope>NUCLEOTIDE SEQUENCE</scope>
    <source>
        <strain evidence="2">KCTC 12344</strain>
    </source>
</reference>
<gene>
    <name evidence="2" type="ORF">GCM10007388_15940</name>
</gene>
<accession>A0AA88C7W8</accession>
<keyword evidence="1" id="KW-0812">Transmembrane</keyword>
<feature type="transmembrane region" description="Helical" evidence="1">
    <location>
        <begin position="12"/>
        <end position="31"/>
    </location>
</feature>
<dbReference type="AlphaFoldDB" id="A0AA88C7W8"/>
<dbReference type="Proteomes" id="UP000619512">
    <property type="component" value="Unassembled WGS sequence"/>
</dbReference>
<keyword evidence="1" id="KW-1133">Transmembrane helix</keyword>
<keyword evidence="1" id="KW-0472">Membrane</keyword>
<name>A0AA88C7W8_9BURK</name>
<comment type="caution">
    <text evidence="2">The sequence shown here is derived from an EMBL/GenBank/DDBJ whole genome shotgun (WGS) entry which is preliminary data.</text>
</comment>
<evidence type="ECO:0000313" key="3">
    <source>
        <dbReference type="Proteomes" id="UP000619512"/>
    </source>
</evidence>
<dbReference type="EMBL" id="BMWW01000002">
    <property type="protein sequence ID" value="GGY83708.1"/>
    <property type="molecule type" value="Genomic_DNA"/>
</dbReference>
<protein>
    <submittedName>
        <fullName evidence="2">Uncharacterized protein</fullName>
    </submittedName>
</protein>
<proteinExistence type="predicted"/>
<sequence length="65" mass="6957">MDAHRYADLRQAAVLAELAAATLLAWCTAFVPKAGQSEKLTGQLPSTTNRVKISHIVTIVAPGWP</sequence>
<evidence type="ECO:0000313" key="2">
    <source>
        <dbReference type="EMBL" id="GGY83708.1"/>
    </source>
</evidence>